<comment type="similarity">
    <text evidence="9">Belongs to the Dus family. DusC subfamily.</text>
</comment>
<evidence type="ECO:0000256" key="10">
    <source>
        <dbReference type="PIRNR" id="PIRNR006621"/>
    </source>
</evidence>
<evidence type="ECO:0000256" key="9">
    <source>
        <dbReference type="HAMAP-Rule" id="MF_02043"/>
    </source>
</evidence>
<keyword evidence="3 9" id="KW-0285">Flavoprotein</keyword>
<feature type="site" description="Interacts with tRNA" evidence="9">
    <location>
        <position position="282"/>
    </location>
</feature>
<feature type="binding site" evidence="9">
    <location>
        <begin position="227"/>
        <end position="228"/>
    </location>
    <ligand>
        <name>FMN</name>
        <dbReference type="ChEBI" id="CHEBI:58210"/>
    </ligand>
</feature>
<feature type="site" description="Interacts with tRNA" evidence="9">
    <location>
        <position position="180"/>
    </location>
</feature>
<dbReference type="EMBL" id="BAAAFA010000013">
    <property type="protein sequence ID" value="GAA0823332.1"/>
    <property type="molecule type" value="Genomic_DNA"/>
</dbReference>
<gene>
    <name evidence="9 12" type="primary">dusC</name>
    <name evidence="12" type="ORF">GCM10009111_32870</name>
</gene>
<comment type="function">
    <text evidence="9">Catalyzes the synthesis of 5,6-dihydrouridine (D), a modified base found in the D-loop of most tRNAs, via the reduction of the C5-C6 double bond in target uridines. Specifically modifies U16 in tRNAs.</text>
</comment>
<keyword evidence="4 9" id="KW-0288">FMN</keyword>
<reference evidence="12 13" key="1">
    <citation type="journal article" date="2019" name="Int. J. Syst. Evol. Microbiol.">
        <title>The Global Catalogue of Microorganisms (GCM) 10K type strain sequencing project: providing services to taxonomists for standard genome sequencing and annotation.</title>
        <authorList>
            <consortium name="The Broad Institute Genomics Platform"/>
            <consortium name="The Broad Institute Genome Sequencing Center for Infectious Disease"/>
            <person name="Wu L."/>
            <person name="Ma J."/>
        </authorList>
    </citation>
    <scope>NUCLEOTIDE SEQUENCE [LARGE SCALE GENOMIC DNA]</scope>
    <source>
        <strain evidence="12 13">JCM 15608</strain>
    </source>
</reference>
<evidence type="ECO:0000259" key="11">
    <source>
        <dbReference type="Pfam" id="PF01207"/>
    </source>
</evidence>
<dbReference type="PANTHER" id="PTHR11082:SF26">
    <property type="entry name" value="TRNA-DIHYDROURIDINE(16) SYNTHASE"/>
    <property type="match status" value="1"/>
</dbReference>
<evidence type="ECO:0000256" key="7">
    <source>
        <dbReference type="ARBA" id="ARBA00022884"/>
    </source>
</evidence>
<evidence type="ECO:0000313" key="12">
    <source>
        <dbReference type="EMBL" id="GAA0823332.1"/>
    </source>
</evidence>
<evidence type="ECO:0000256" key="8">
    <source>
        <dbReference type="ARBA" id="ARBA00023002"/>
    </source>
</evidence>
<comment type="similarity">
    <text evidence="10">Belongs to the dus family.</text>
</comment>
<dbReference type="Pfam" id="PF01207">
    <property type="entry name" value="Dus"/>
    <property type="match status" value="1"/>
</dbReference>
<evidence type="ECO:0000256" key="3">
    <source>
        <dbReference type="ARBA" id="ARBA00022630"/>
    </source>
</evidence>
<dbReference type="Gene3D" id="1.20.225.30">
    <property type="entry name" value="Dihydrouridine synthase, C-terminal recognition domain"/>
    <property type="match status" value="1"/>
</dbReference>
<keyword evidence="2 9" id="KW-0820">tRNA-binding</keyword>
<feature type="active site" description="Proton donor" evidence="9">
    <location>
        <position position="102"/>
    </location>
</feature>
<evidence type="ECO:0000256" key="4">
    <source>
        <dbReference type="ARBA" id="ARBA00022643"/>
    </source>
</evidence>
<name>A0ABN1LAZ8_9GAMM</name>
<comment type="catalytic activity">
    <reaction evidence="9">
        <text>5,6-dihydrouridine(16) in tRNA + NADP(+) = uridine(16) in tRNA + NADPH + H(+)</text>
        <dbReference type="Rhea" id="RHEA:53376"/>
        <dbReference type="Rhea" id="RHEA-COMP:13543"/>
        <dbReference type="Rhea" id="RHEA-COMP:13544"/>
        <dbReference type="ChEBI" id="CHEBI:15378"/>
        <dbReference type="ChEBI" id="CHEBI:57783"/>
        <dbReference type="ChEBI" id="CHEBI:58349"/>
        <dbReference type="ChEBI" id="CHEBI:65315"/>
        <dbReference type="ChEBI" id="CHEBI:74443"/>
    </reaction>
</comment>
<feature type="binding site" evidence="9">
    <location>
        <position position="143"/>
    </location>
    <ligand>
        <name>FMN</name>
        <dbReference type="ChEBI" id="CHEBI:58210"/>
    </ligand>
</feature>
<dbReference type="Proteomes" id="UP001500021">
    <property type="component" value="Unassembled WGS sequence"/>
</dbReference>
<comment type="cofactor">
    <cofactor evidence="1 9 10">
        <name>FMN</name>
        <dbReference type="ChEBI" id="CHEBI:58210"/>
    </cofactor>
</comment>
<evidence type="ECO:0000313" key="13">
    <source>
        <dbReference type="Proteomes" id="UP001500021"/>
    </source>
</evidence>
<feature type="site" description="Interacts with tRNA; defines subfamily-specific binding signature" evidence="9">
    <location>
        <position position="298"/>
    </location>
</feature>
<comment type="caution">
    <text evidence="12">The sequence shown here is derived from an EMBL/GenBank/DDBJ whole genome shotgun (WGS) entry which is preliminary data.</text>
</comment>
<organism evidence="12 13">
    <name type="scientific">Colwellia asteriadis</name>
    <dbReference type="NCBI Taxonomy" id="517723"/>
    <lineage>
        <taxon>Bacteria</taxon>
        <taxon>Pseudomonadati</taxon>
        <taxon>Pseudomonadota</taxon>
        <taxon>Gammaproteobacteria</taxon>
        <taxon>Alteromonadales</taxon>
        <taxon>Colwelliaceae</taxon>
        <taxon>Colwellia</taxon>
    </lineage>
</organism>
<dbReference type="InterPro" id="IPR001269">
    <property type="entry name" value="DUS_fam"/>
</dbReference>
<dbReference type="EC" id="1.3.1.-" evidence="9"/>
<keyword evidence="7 9" id="KW-0694">RNA-binding</keyword>
<comment type="catalytic activity">
    <reaction evidence="9">
        <text>5,6-dihydrouridine(16) in tRNA + NAD(+) = uridine(16) in tRNA + NADH + H(+)</text>
        <dbReference type="Rhea" id="RHEA:53380"/>
        <dbReference type="Rhea" id="RHEA-COMP:13543"/>
        <dbReference type="Rhea" id="RHEA-COMP:13544"/>
        <dbReference type="ChEBI" id="CHEBI:15378"/>
        <dbReference type="ChEBI" id="CHEBI:57540"/>
        <dbReference type="ChEBI" id="CHEBI:57945"/>
        <dbReference type="ChEBI" id="CHEBI:65315"/>
        <dbReference type="ChEBI" id="CHEBI:74443"/>
    </reaction>
</comment>
<feature type="binding site" evidence="9">
    <location>
        <position position="72"/>
    </location>
    <ligand>
        <name>FMN</name>
        <dbReference type="ChEBI" id="CHEBI:58210"/>
    </ligand>
</feature>
<keyword evidence="8 9" id="KW-0560">Oxidoreductase</keyword>
<dbReference type="PIRSF" id="PIRSF006621">
    <property type="entry name" value="Dus"/>
    <property type="match status" value="1"/>
</dbReference>
<feature type="site" description="Interacts with tRNA" evidence="9">
    <location>
        <position position="99"/>
    </location>
</feature>
<evidence type="ECO:0000256" key="1">
    <source>
        <dbReference type="ARBA" id="ARBA00001917"/>
    </source>
</evidence>
<feature type="site" description="Interacts with tRNA; defines subfamily-specific binding signature" evidence="9">
    <location>
        <position position="35"/>
    </location>
</feature>
<keyword evidence="13" id="KW-1185">Reference proteome</keyword>
<dbReference type="CDD" id="cd02801">
    <property type="entry name" value="DUS_like_FMN"/>
    <property type="match status" value="1"/>
</dbReference>
<accession>A0ABN1LAZ8</accession>
<dbReference type="InterPro" id="IPR018517">
    <property type="entry name" value="tRNA_hU_synthase_CS"/>
</dbReference>
<evidence type="ECO:0000256" key="5">
    <source>
        <dbReference type="ARBA" id="ARBA00022694"/>
    </source>
</evidence>
<dbReference type="RefSeq" id="WP_343818901.1">
    <property type="nucleotide sequence ID" value="NZ_BAAAFA010000013.1"/>
</dbReference>
<evidence type="ECO:0000256" key="2">
    <source>
        <dbReference type="ARBA" id="ARBA00022555"/>
    </source>
</evidence>
<feature type="domain" description="DUS-like FMN-binding" evidence="11">
    <location>
        <begin position="5"/>
        <end position="287"/>
    </location>
</feature>
<dbReference type="PANTHER" id="PTHR11082">
    <property type="entry name" value="TRNA-DIHYDROURIDINE SYNTHASE"/>
    <property type="match status" value="1"/>
</dbReference>
<keyword evidence="6 9" id="KW-0521">NADP</keyword>
<feature type="site" description="Interacts with tRNA; defines subfamily-specific binding signature" evidence="9">
    <location>
        <position position="277"/>
    </location>
</feature>
<evidence type="ECO:0000256" key="6">
    <source>
        <dbReference type="ARBA" id="ARBA00022857"/>
    </source>
</evidence>
<dbReference type="NCBIfam" id="NF007838">
    <property type="entry name" value="PRK10550.1"/>
    <property type="match status" value="1"/>
</dbReference>
<dbReference type="HAMAP" id="MF_02043">
    <property type="entry name" value="DusC_subfam"/>
    <property type="match status" value="1"/>
</dbReference>
<dbReference type="InterPro" id="IPR042270">
    <property type="entry name" value="DusC_C"/>
</dbReference>
<dbReference type="SUPFAM" id="SSF51395">
    <property type="entry name" value="FMN-linked oxidoreductases"/>
    <property type="match status" value="1"/>
</dbReference>
<dbReference type="InterPro" id="IPR035587">
    <property type="entry name" value="DUS-like_FMN-bd"/>
</dbReference>
<dbReference type="InterPro" id="IPR032886">
    <property type="entry name" value="DusC"/>
</dbReference>
<feature type="binding site" evidence="9">
    <location>
        <begin position="203"/>
        <end position="205"/>
    </location>
    <ligand>
        <name>FMN</name>
        <dbReference type="ChEBI" id="CHEBI:58210"/>
    </ligand>
</feature>
<dbReference type="PROSITE" id="PS01136">
    <property type="entry name" value="UPF0034"/>
    <property type="match status" value="1"/>
</dbReference>
<feature type="site" description="Interacts with tRNA; defines subfamily-specific binding signature" evidence="9">
    <location>
        <position position="275"/>
    </location>
</feature>
<sequence>MRVVLAPMEGVLDHLMRDLLTRVGNYDLCVTEFVRVVDQVISERAFYRYCPELKEADAYGCTTPAGTPVRVQLLGQYPQYMAENAAKVIELGSSGVDINFGCPAKTVNKSRGGAILLKDPDNLYQIVKAVKEAVPADTIVSAKIRLGYEDKSLAIENAQAVEAAGANQLTVHARTKLEGYKPPAHWHWIAKIKNEISIPVIANGDIWSLEDAEKCREVSGCKDIMVGRGALTIPNLGKVIKQESEVMPWLEVQRLLLAYTEFETHGDKSKYYPNRIKQWLKYLKNHYSQAGDLFSEIRTLKTAADISTALISE</sequence>
<dbReference type="InterPro" id="IPR013785">
    <property type="entry name" value="Aldolase_TIM"/>
</dbReference>
<dbReference type="Gene3D" id="3.20.20.70">
    <property type="entry name" value="Aldolase class I"/>
    <property type="match status" value="1"/>
</dbReference>
<protein>
    <recommendedName>
        <fullName evidence="9">tRNA-dihydrouridine(16) synthase</fullName>
        <ecNumber evidence="9">1.3.1.-</ecNumber>
    </recommendedName>
    <alternativeName>
        <fullName evidence="9">U16-specific dihydrouridine synthase</fullName>
        <shortName evidence="9">U16-specific Dus</shortName>
    </alternativeName>
    <alternativeName>
        <fullName evidence="9">tRNA-dihydrouridine synthase C</fullName>
    </alternativeName>
</protein>
<proteinExistence type="inferred from homology"/>
<keyword evidence="5 9" id="KW-0819">tRNA processing</keyword>